<gene>
    <name evidence="8" type="ORF">BEMITA_LOCUS8949</name>
</gene>
<dbReference type="AlphaFoldDB" id="A0A9P0AGF1"/>
<evidence type="ECO:0000256" key="2">
    <source>
        <dbReference type="ARBA" id="ARBA00022729"/>
    </source>
</evidence>
<dbReference type="InterPro" id="IPR002557">
    <property type="entry name" value="Chitin-bd_dom"/>
</dbReference>
<feature type="chain" id="PRO_5040187547" description="Chitin-binding type-2 domain-containing protein" evidence="6">
    <location>
        <begin position="19"/>
        <end position="225"/>
    </location>
</feature>
<dbReference type="GO" id="GO:0008061">
    <property type="term" value="F:chitin binding"/>
    <property type="evidence" value="ECO:0007669"/>
    <property type="project" value="UniProtKB-KW"/>
</dbReference>
<feature type="domain" description="Chitin-binding type-2" evidence="7">
    <location>
        <begin position="90"/>
        <end position="148"/>
    </location>
</feature>
<organism evidence="8 9">
    <name type="scientific">Bemisia tabaci</name>
    <name type="common">Sweetpotato whitefly</name>
    <name type="synonym">Aleurodes tabaci</name>
    <dbReference type="NCBI Taxonomy" id="7038"/>
    <lineage>
        <taxon>Eukaryota</taxon>
        <taxon>Metazoa</taxon>
        <taxon>Ecdysozoa</taxon>
        <taxon>Arthropoda</taxon>
        <taxon>Hexapoda</taxon>
        <taxon>Insecta</taxon>
        <taxon>Pterygota</taxon>
        <taxon>Neoptera</taxon>
        <taxon>Paraneoptera</taxon>
        <taxon>Hemiptera</taxon>
        <taxon>Sternorrhyncha</taxon>
        <taxon>Aleyrodoidea</taxon>
        <taxon>Aleyrodidae</taxon>
        <taxon>Aleyrodinae</taxon>
        <taxon>Bemisia</taxon>
    </lineage>
</organism>
<dbReference type="EMBL" id="OU963866">
    <property type="protein sequence ID" value="CAH0390206.1"/>
    <property type="molecule type" value="Genomic_DNA"/>
</dbReference>
<dbReference type="OrthoDB" id="6358068at2759"/>
<dbReference type="PANTHER" id="PTHR23301:SF107">
    <property type="entry name" value="LD20793P"/>
    <property type="match status" value="1"/>
</dbReference>
<dbReference type="SMART" id="SM00494">
    <property type="entry name" value="ChtBD2"/>
    <property type="match status" value="3"/>
</dbReference>
<dbReference type="GO" id="GO:0005576">
    <property type="term" value="C:extracellular region"/>
    <property type="evidence" value="ECO:0007669"/>
    <property type="project" value="InterPro"/>
</dbReference>
<evidence type="ECO:0000256" key="5">
    <source>
        <dbReference type="ARBA" id="ARBA00023180"/>
    </source>
</evidence>
<evidence type="ECO:0000313" key="8">
    <source>
        <dbReference type="EMBL" id="CAH0390206.1"/>
    </source>
</evidence>
<dbReference type="Gene3D" id="2.170.140.10">
    <property type="entry name" value="Chitin binding domain"/>
    <property type="match status" value="2"/>
</dbReference>
<evidence type="ECO:0000256" key="4">
    <source>
        <dbReference type="ARBA" id="ARBA00023157"/>
    </source>
</evidence>
<protein>
    <recommendedName>
        <fullName evidence="7">Chitin-binding type-2 domain-containing protein</fullName>
    </recommendedName>
</protein>
<name>A0A9P0AGF1_BEMTA</name>
<keyword evidence="2 6" id="KW-0732">Signal</keyword>
<dbReference type="PROSITE" id="PS50940">
    <property type="entry name" value="CHIT_BIND_II"/>
    <property type="match status" value="2"/>
</dbReference>
<feature type="domain" description="Chitin-binding type-2" evidence="7">
    <location>
        <begin position="20"/>
        <end position="80"/>
    </location>
</feature>
<accession>A0A9P0AGF1</accession>
<keyword evidence="1" id="KW-0147">Chitin-binding</keyword>
<sequence>MMLFVALGLCALAHAAYGQGSGCPEQHGVQTYPHPEACDHYYLCVNGTLSLEQCGNGLLYDGKGAVHEHCNYHWAVDCGHRKADLVPVSSDGCEFQFGIYPASSSCSTNYVKCAHGVPHLEPCDVGLAYDERIHGCNWPDQLLEKCNPEGVIGFKCPTEVDPHSTQAKFWPYPRFPVPGAPDRLITCVDGHPRINTCGDGKLFDESSLTCLDDEELHESKYNNLQ</sequence>
<feature type="signal peptide" evidence="6">
    <location>
        <begin position="1"/>
        <end position="18"/>
    </location>
</feature>
<dbReference type="InterPro" id="IPR036508">
    <property type="entry name" value="Chitin-bd_dom_sf"/>
</dbReference>
<reference evidence="8" key="1">
    <citation type="submission" date="2021-12" db="EMBL/GenBank/DDBJ databases">
        <authorList>
            <person name="King R."/>
        </authorList>
    </citation>
    <scope>NUCLEOTIDE SEQUENCE</scope>
</reference>
<dbReference type="InterPro" id="IPR051940">
    <property type="entry name" value="Chitin_bind-dev_reg"/>
</dbReference>
<keyword evidence="3" id="KW-0677">Repeat</keyword>
<keyword evidence="9" id="KW-1185">Reference proteome</keyword>
<dbReference type="PANTHER" id="PTHR23301">
    <property type="entry name" value="CHITIN BINDING PERITROPHIN-A"/>
    <property type="match status" value="1"/>
</dbReference>
<evidence type="ECO:0000313" key="9">
    <source>
        <dbReference type="Proteomes" id="UP001152759"/>
    </source>
</evidence>
<keyword evidence="5" id="KW-0325">Glycoprotein</keyword>
<dbReference type="KEGG" id="btab:109036646"/>
<dbReference type="Proteomes" id="UP001152759">
    <property type="component" value="Chromosome 5"/>
</dbReference>
<dbReference type="Pfam" id="PF01607">
    <property type="entry name" value="CBM_14"/>
    <property type="match status" value="3"/>
</dbReference>
<proteinExistence type="predicted"/>
<evidence type="ECO:0000256" key="3">
    <source>
        <dbReference type="ARBA" id="ARBA00022737"/>
    </source>
</evidence>
<evidence type="ECO:0000259" key="7">
    <source>
        <dbReference type="PROSITE" id="PS50940"/>
    </source>
</evidence>
<keyword evidence="4" id="KW-1015">Disulfide bond</keyword>
<evidence type="ECO:0000256" key="1">
    <source>
        <dbReference type="ARBA" id="ARBA00022669"/>
    </source>
</evidence>
<dbReference type="SUPFAM" id="SSF57625">
    <property type="entry name" value="Invertebrate chitin-binding proteins"/>
    <property type="match status" value="3"/>
</dbReference>
<evidence type="ECO:0000256" key="6">
    <source>
        <dbReference type="SAM" id="SignalP"/>
    </source>
</evidence>